<keyword evidence="3" id="KW-1185">Reference proteome</keyword>
<dbReference type="PANTHER" id="PTHR36649">
    <property type="entry name" value="UBIQUITIN-LIKE DOMAIN-CONTAINING PROTEIN"/>
    <property type="match status" value="1"/>
</dbReference>
<protein>
    <submittedName>
        <fullName evidence="2">2580_t:CDS:1</fullName>
    </submittedName>
</protein>
<dbReference type="PRINTS" id="PR00348">
    <property type="entry name" value="UBIQUITIN"/>
</dbReference>
<dbReference type="SUPFAM" id="SSF54236">
    <property type="entry name" value="Ubiquitin-like"/>
    <property type="match status" value="1"/>
</dbReference>
<dbReference type="Proteomes" id="UP000789508">
    <property type="component" value="Unassembled WGS sequence"/>
</dbReference>
<dbReference type="Gene3D" id="3.90.175.10">
    <property type="entry name" value="Diphtheria Toxin, domain 1"/>
    <property type="match status" value="1"/>
</dbReference>
<dbReference type="AlphaFoldDB" id="A0A9N9GLW7"/>
<feature type="domain" description="Ubiquitin-like" evidence="1">
    <location>
        <begin position="109"/>
        <end position="182"/>
    </location>
</feature>
<evidence type="ECO:0000259" key="1">
    <source>
        <dbReference type="PROSITE" id="PS50053"/>
    </source>
</evidence>
<dbReference type="OrthoDB" id="428577at2759"/>
<dbReference type="Pfam" id="PF00240">
    <property type="entry name" value="ubiquitin"/>
    <property type="match status" value="1"/>
</dbReference>
<sequence length="362" mass="41780">MSLFNAAILAITKEVVQPYEEYVHKKKYEQEREQNNLIYPHYDGIISFDTLHKSLLVWGKLGDVDTEIQDDKTIHKESNMINDANNSSQSVQYNNLLEGKQSLRHHPLIYVKTLSGQILNLNPQLLDRVEKVKELIREKIAIPVEHQRLIFQGRTLANYKSLIEYEVTEKSTLYLFLSLHGGCKPSVLSLDTTHLDPRFDRDLSNVFDSNDEKFMRGNYRYKRPCGWNRKALKVLNKYGSNNAWLGPYSVNNRYNSYDNEWPVSYHGTDKSNCNSIAKEGYKLSKGKRFAYGHGIYSTPDINVAAGYALKFSHENERYCIVFQNRVNPTTLIKISSANTGCGEYWISPNDDDIRPYGICIKK</sequence>
<dbReference type="Gene3D" id="3.10.20.90">
    <property type="entry name" value="Phosphatidylinositol 3-kinase Catalytic Subunit, Chain A, domain 1"/>
    <property type="match status" value="1"/>
</dbReference>
<dbReference type="SUPFAM" id="SSF56399">
    <property type="entry name" value="ADP-ribosylation"/>
    <property type="match status" value="1"/>
</dbReference>
<name>A0A9N9GLW7_9GLOM</name>
<evidence type="ECO:0000313" key="2">
    <source>
        <dbReference type="EMBL" id="CAG8611305.1"/>
    </source>
</evidence>
<dbReference type="InterPro" id="IPR000626">
    <property type="entry name" value="Ubiquitin-like_dom"/>
</dbReference>
<dbReference type="PANTHER" id="PTHR36649:SF28">
    <property type="entry name" value="UBIQUITIN-LIKE DOMAIN-CONTAINING PROTEIN"/>
    <property type="match status" value="1"/>
</dbReference>
<organism evidence="2 3">
    <name type="scientific">Ambispora leptoticha</name>
    <dbReference type="NCBI Taxonomy" id="144679"/>
    <lineage>
        <taxon>Eukaryota</taxon>
        <taxon>Fungi</taxon>
        <taxon>Fungi incertae sedis</taxon>
        <taxon>Mucoromycota</taxon>
        <taxon>Glomeromycotina</taxon>
        <taxon>Glomeromycetes</taxon>
        <taxon>Archaeosporales</taxon>
        <taxon>Ambisporaceae</taxon>
        <taxon>Ambispora</taxon>
    </lineage>
</organism>
<accession>A0A9N9GLW7</accession>
<feature type="non-terminal residue" evidence="2">
    <location>
        <position position="362"/>
    </location>
</feature>
<dbReference type="EMBL" id="CAJVPS010005097">
    <property type="protein sequence ID" value="CAG8611305.1"/>
    <property type="molecule type" value="Genomic_DNA"/>
</dbReference>
<reference evidence="2" key="1">
    <citation type="submission" date="2021-06" db="EMBL/GenBank/DDBJ databases">
        <authorList>
            <person name="Kallberg Y."/>
            <person name="Tangrot J."/>
            <person name="Rosling A."/>
        </authorList>
    </citation>
    <scope>NUCLEOTIDE SEQUENCE</scope>
    <source>
        <strain evidence="2">FL130A</strain>
    </source>
</reference>
<dbReference type="InterPro" id="IPR019956">
    <property type="entry name" value="Ubiquitin_dom"/>
</dbReference>
<dbReference type="PROSITE" id="PS50053">
    <property type="entry name" value="UBIQUITIN_2"/>
    <property type="match status" value="1"/>
</dbReference>
<evidence type="ECO:0000313" key="3">
    <source>
        <dbReference type="Proteomes" id="UP000789508"/>
    </source>
</evidence>
<comment type="caution">
    <text evidence="2">The sequence shown here is derived from an EMBL/GenBank/DDBJ whole genome shotgun (WGS) entry which is preliminary data.</text>
</comment>
<gene>
    <name evidence="2" type="ORF">ALEPTO_LOCUS8572</name>
</gene>
<proteinExistence type="predicted"/>
<dbReference type="SMART" id="SM00213">
    <property type="entry name" value="UBQ"/>
    <property type="match status" value="1"/>
</dbReference>
<dbReference type="InterPro" id="IPR029071">
    <property type="entry name" value="Ubiquitin-like_domsf"/>
</dbReference>